<evidence type="ECO:0000313" key="3">
    <source>
        <dbReference type="Proteomes" id="UP000007148"/>
    </source>
</evidence>
<feature type="compositionally biased region" description="Low complexity" evidence="1">
    <location>
        <begin position="174"/>
        <end position="192"/>
    </location>
</feature>
<dbReference type="STRING" id="1109443.G4TCF2"/>
<dbReference type="EMBL" id="CAFZ01000044">
    <property type="protein sequence ID" value="CCA69006.1"/>
    <property type="molecule type" value="Genomic_DNA"/>
</dbReference>
<sequence>MSALELAPQAAFTTWTFPVLHSTSMMSSPAARPQSVAICAPGTRLMPRSTLTSPSLPSTVARTRPAATATATTAGTAKMESSFSYELPMDWRPAQGFDYQPYPSPFPSPAPSYVSNRLHHGPPGAPTGPQQTNNPGPASPTLSSTASSPHHHAHSHSASIDPSLQEGYAHPGWSQQQAQQAQQQSPSTAQSPLVAHQPHPTPASYASPTSTAKPASNMTRQELEQELARLKTRVNELEVIHHWLELKGMRIEPDVQRSAGQQQQQPHHAHHAHHHSMQSPTVQHHHHQPPHHAAHTQQHQQQQSPPVAMGGVAPSEDFAASWRARTDARIKRFCALNRAGNALCAWHDSRRERRTYPPRQAPPGYLNCGCTNEEALFEESLARHGVGSYHPGEMVRMDPALRNPLLKLLQARFGYVDGDFERDAVTGQWVDGEGPELWENILPSGKPPVSGGRKRGETK</sequence>
<feature type="compositionally biased region" description="Low complexity" evidence="1">
    <location>
        <begin position="139"/>
        <end position="148"/>
    </location>
</feature>
<name>G4TCF2_SERID</name>
<organism evidence="2 3">
    <name type="scientific">Serendipita indica (strain DSM 11827)</name>
    <name type="common">Root endophyte fungus</name>
    <name type="synonym">Piriformospora indica</name>
    <dbReference type="NCBI Taxonomy" id="1109443"/>
    <lineage>
        <taxon>Eukaryota</taxon>
        <taxon>Fungi</taxon>
        <taxon>Dikarya</taxon>
        <taxon>Basidiomycota</taxon>
        <taxon>Agaricomycotina</taxon>
        <taxon>Agaricomycetes</taxon>
        <taxon>Sebacinales</taxon>
        <taxon>Serendipitaceae</taxon>
        <taxon>Serendipita</taxon>
    </lineage>
</organism>
<comment type="caution">
    <text evidence="2">The sequence shown here is derived from an EMBL/GenBank/DDBJ whole genome shotgun (WGS) entry which is preliminary data.</text>
</comment>
<feature type="compositionally biased region" description="Basic residues" evidence="1">
    <location>
        <begin position="267"/>
        <end position="276"/>
    </location>
</feature>
<keyword evidence="3" id="KW-1185">Reference proteome</keyword>
<dbReference type="AlphaFoldDB" id="G4TCF2"/>
<dbReference type="eggNOG" id="ENOG502SIGW">
    <property type="taxonomic scope" value="Eukaryota"/>
</dbReference>
<dbReference type="InParanoid" id="G4TCF2"/>
<accession>G4TCF2</accession>
<dbReference type="OrthoDB" id="3222060at2759"/>
<feature type="region of interest" description="Disordered" evidence="1">
    <location>
        <begin position="49"/>
        <end position="75"/>
    </location>
</feature>
<feature type="region of interest" description="Disordered" evidence="1">
    <location>
        <begin position="254"/>
        <end position="313"/>
    </location>
</feature>
<feature type="compositionally biased region" description="Polar residues" evidence="1">
    <location>
        <begin position="204"/>
        <end position="220"/>
    </location>
</feature>
<feature type="region of interest" description="Disordered" evidence="1">
    <location>
        <begin position="439"/>
        <end position="459"/>
    </location>
</feature>
<evidence type="ECO:0000313" key="2">
    <source>
        <dbReference type="EMBL" id="CCA69006.1"/>
    </source>
</evidence>
<feature type="compositionally biased region" description="Low complexity" evidence="1">
    <location>
        <begin position="256"/>
        <end position="266"/>
    </location>
</feature>
<feature type="region of interest" description="Disordered" evidence="1">
    <location>
        <begin position="108"/>
        <end position="220"/>
    </location>
</feature>
<feature type="compositionally biased region" description="Basic residues" evidence="1">
    <location>
        <begin position="283"/>
        <end position="294"/>
    </location>
</feature>
<dbReference type="HOGENOM" id="CLU_595982_0_0_1"/>
<feature type="compositionally biased region" description="Low complexity" evidence="1">
    <location>
        <begin position="295"/>
        <end position="307"/>
    </location>
</feature>
<dbReference type="Proteomes" id="UP000007148">
    <property type="component" value="Unassembled WGS sequence"/>
</dbReference>
<reference evidence="2 3" key="1">
    <citation type="journal article" date="2011" name="PLoS Pathog.">
        <title>Endophytic Life Strategies Decoded by Genome and Transcriptome Analyses of the Mutualistic Root Symbiont Piriformospora indica.</title>
        <authorList>
            <person name="Zuccaro A."/>
            <person name="Lahrmann U."/>
            <person name="Guldener U."/>
            <person name="Langen G."/>
            <person name="Pfiffi S."/>
            <person name="Biedenkopf D."/>
            <person name="Wong P."/>
            <person name="Samans B."/>
            <person name="Grimm C."/>
            <person name="Basiewicz M."/>
            <person name="Murat C."/>
            <person name="Martin F."/>
            <person name="Kogel K.H."/>
        </authorList>
    </citation>
    <scope>NUCLEOTIDE SEQUENCE [LARGE SCALE GENOMIC DNA]</scope>
    <source>
        <strain evidence="2 3">DSM 11827</strain>
    </source>
</reference>
<proteinExistence type="predicted"/>
<gene>
    <name evidence="2" type="ORF">PIIN_02865</name>
</gene>
<protein>
    <submittedName>
        <fullName evidence="2">Uncharacterized protein</fullName>
    </submittedName>
</protein>
<evidence type="ECO:0000256" key="1">
    <source>
        <dbReference type="SAM" id="MobiDB-lite"/>
    </source>
</evidence>